<gene>
    <name evidence="2" type="ORF">RAG0_02865</name>
</gene>
<evidence type="ECO:0000313" key="2">
    <source>
        <dbReference type="EMBL" id="CZS92413.1"/>
    </source>
</evidence>
<keyword evidence="3" id="KW-1185">Reference proteome</keyword>
<protein>
    <recommendedName>
        <fullName evidence="1">2EXR domain-containing protein</fullName>
    </recommendedName>
</protein>
<dbReference type="PANTHER" id="PTHR35910">
    <property type="entry name" value="2EXR DOMAIN-CONTAINING PROTEIN"/>
    <property type="match status" value="1"/>
</dbReference>
<sequence>MSAPPGFPRFAKFPVELQIMIWRLILPGPRHIQCHISNGIVSFTGACPPVALHICQISRNLTLPEYKPLFCKDQKQPIYMDLFHDTLVIESYMCEHMAGIYPEVRERIRSLGVRISSEEDFEASVIDIGRSHLKDLEEITLFTQLVGRLSWRGWVEHESLFKRYRLRIMGPNRYSLKGDSKDKTLKCGIYTTARTLGKVGESIYPTRTSFSTCLLVGQRW</sequence>
<accession>A0A1E1K2X4</accession>
<dbReference type="PANTHER" id="PTHR35910:SF1">
    <property type="entry name" value="2EXR DOMAIN-CONTAINING PROTEIN"/>
    <property type="match status" value="1"/>
</dbReference>
<organism evidence="2 3">
    <name type="scientific">Rhynchosporium agropyri</name>
    <dbReference type="NCBI Taxonomy" id="914238"/>
    <lineage>
        <taxon>Eukaryota</taxon>
        <taxon>Fungi</taxon>
        <taxon>Dikarya</taxon>
        <taxon>Ascomycota</taxon>
        <taxon>Pezizomycotina</taxon>
        <taxon>Leotiomycetes</taxon>
        <taxon>Helotiales</taxon>
        <taxon>Ploettnerulaceae</taxon>
        <taxon>Rhynchosporium</taxon>
    </lineage>
</organism>
<proteinExistence type="predicted"/>
<name>A0A1E1K2X4_9HELO</name>
<dbReference type="OrthoDB" id="4737394at2759"/>
<dbReference type="InterPro" id="IPR045518">
    <property type="entry name" value="2EXR"/>
</dbReference>
<dbReference type="EMBL" id="FJUX01000012">
    <property type="protein sequence ID" value="CZS92413.1"/>
    <property type="molecule type" value="Genomic_DNA"/>
</dbReference>
<dbReference type="Proteomes" id="UP000178912">
    <property type="component" value="Unassembled WGS sequence"/>
</dbReference>
<feature type="domain" description="2EXR" evidence="1">
    <location>
        <begin position="7"/>
        <end position="87"/>
    </location>
</feature>
<reference evidence="3" key="1">
    <citation type="submission" date="2016-03" db="EMBL/GenBank/DDBJ databases">
        <authorList>
            <person name="Guldener U."/>
        </authorList>
    </citation>
    <scope>NUCLEOTIDE SEQUENCE [LARGE SCALE GENOMIC DNA]</scope>
    <source>
        <strain evidence="3">04CH-RAC-A.6.1</strain>
    </source>
</reference>
<evidence type="ECO:0000313" key="3">
    <source>
        <dbReference type="Proteomes" id="UP000178912"/>
    </source>
</evidence>
<dbReference type="Pfam" id="PF20150">
    <property type="entry name" value="2EXR"/>
    <property type="match status" value="1"/>
</dbReference>
<evidence type="ECO:0000259" key="1">
    <source>
        <dbReference type="Pfam" id="PF20150"/>
    </source>
</evidence>
<dbReference type="AlphaFoldDB" id="A0A1E1K2X4"/>